<evidence type="ECO:0000256" key="2">
    <source>
        <dbReference type="ARBA" id="ARBA00022670"/>
    </source>
</evidence>
<feature type="domain" description="LamG-like jellyroll fold" evidence="10">
    <location>
        <begin position="736"/>
        <end position="885"/>
    </location>
</feature>
<keyword evidence="6" id="KW-1015">Disulfide bond</keyword>
<evidence type="ECO:0000256" key="9">
    <source>
        <dbReference type="SAM" id="SignalP"/>
    </source>
</evidence>
<dbReference type="AlphaFoldDB" id="A0A8D3WNL4"/>
<feature type="active site" description="Charge relay system" evidence="7">
    <location>
        <position position="205"/>
    </location>
</feature>
<dbReference type="SUPFAM" id="SSF52743">
    <property type="entry name" value="Subtilisin-like"/>
    <property type="match status" value="1"/>
</dbReference>
<dbReference type="PROSITE" id="PS00137">
    <property type="entry name" value="SUBTILASE_HIS"/>
    <property type="match status" value="1"/>
</dbReference>
<dbReference type="EMBL" id="CP002475">
    <property type="protein sequence ID" value="ADW05798.1"/>
    <property type="molecule type" value="Genomic_DNA"/>
</dbReference>
<keyword evidence="2 7" id="KW-0645">Protease</keyword>
<feature type="active site" description="Charge relay system" evidence="7">
    <location>
        <position position="386"/>
    </location>
</feature>
<dbReference type="Pfam" id="PF00082">
    <property type="entry name" value="Peptidase_S8"/>
    <property type="match status" value="1"/>
</dbReference>
<gene>
    <name evidence="11" type="ordered locus">Sfla_4390</name>
</gene>
<feature type="signal peptide" evidence="9">
    <location>
        <begin position="1"/>
        <end position="25"/>
    </location>
</feature>
<dbReference type="SUPFAM" id="SSF49899">
    <property type="entry name" value="Concanavalin A-like lectins/glucanases"/>
    <property type="match status" value="2"/>
</dbReference>
<keyword evidence="5 7" id="KW-0720">Serine protease</keyword>
<dbReference type="SMART" id="SM00560">
    <property type="entry name" value="LamGL"/>
    <property type="match status" value="2"/>
</dbReference>
<dbReference type="InterPro" id="IPR022398">
    <property type="entry name" value="Peptidase_S8_His-AS"/>
</dbReference>
<dbReference type="InterPro" id="IPR013320">
    <property type="entry name" value="ConA-like_dom_sf"/>
</dbReference>
<dbReference type="InterPro" id="IPR023827">
    <property type="entry name" value="Peptidase_S8_Asp-AS"/>
</dbReference>
<evidence type="ECO:0000256" key="8">
    <source>
        <dbReference type="RuleBase" id="RU003355"/>
    </source>
</evidence>
<name>A0A8D3WNL4_STRFA</name>
<dbReference type="Proteomes" id="UP000002066">
    <property type="component" value="Chromosome"/>
</dbReference>
<comment type="similarity">
    <text evidence="1 7 8">Belongs to the peptidase S8 family.</text>
</comment>
<dbReference type="Gene3D" id="2.60.120.200">
    <property type="match status" value="2"/>
</dbReference>
<dbReference type="InterPro" id="IPR000209">
    <property type="entry name" value="Peptidase_S8/S53_dom"/>
</dbReference>
<evidence type="ECO:0000256" key="5">
    <source>
        <dbReference type="ARBA" id="ARBA00022825"/>
    </source>
</evidence>
<dbReference type="OrthoDB" id="324838at2"/>
<dbReference type="PANTHER" id="PTHR43806:SF11">
    <property type="entry name" value="CEREVISIN-RELATED"/>
    <property type="match status" value="1"/>
</dbReference>
<dbReference type="InterPro" id="IPR006558">
    <property type="entry name" value="LamG-like"/>
</dbReference>
<dbReference type="GO" id="GO:0004252">
    <property type="term" value="F:serine-type endopeptidase activity"/>
    <property type="evidence" value="ECO:0007669"/>
    <property type="project" value="UniProtKB-UniRule"/>
</dbReference>
<proteinExistence type="inferred from homology"/>
<evidence type="ECO:0000259" key="10">
    <source>
        <dbReference type="SMART" id="SM00560"/>
    </source>
</evidence>
<organism evidence="11 12">
    <name type="scientific">Streptomyces pratensis (strain ATCC 33331 / IAF-45CD)</name>
    <dbReference type="NCBI Taxonomy" id="591167"/>
    <lineage>
        <taxon>Bacteria</taxon>
        <taxon>Bacillati</taxon>
        <taxon>Actinomycetota</taxon>
        <taxon>Actinomycetes</taxon>
        <taxon>Kitasatosporales</taxon>
        <taxon>Streptomycetaceae</taxon>
        <taxon>Streptomyces</taxon>
    </lineage>
</organism>
<dbReference type="GO" id="GO:0006508">
    <property type="term" value="P:proteolysis"/>
    <property type="evidence" value="ECO:0007669"/>
    <property type="project" value="UniProtKB-KW"/>
</dbReference>
<evidence type="ECO:0000313" key="12">
    <source>
        <dbReference type="Proteomes" id="UP000002066"/>
    </source>
</evidence>
<evidence type="ECO:0000313" key="11">
    <source>
        <dbReference type="EMBL" id="ADW05798.1"/>
    </source>
</evidence>
<evidence type="ECO:0000256" key="4">
    <source>
        <dbReference type="ARBA" id="ARBA00022801"/>
    </source>
</evidence>
<keyword evidence="4 7" id="KW-0378">Hydrolase</keyword>
<dbReference type="InterPro" id="IPR050131">
    <property type="entry name" value="Peptidase_S8_subtilisin-like"/>
</dbReference>
<dbReference type="Gene3D" id="3.40.50.200">
    <property type="entry name" value="Peptidase S8/S53 domain"/>
    <property type="match status" value="1"/>
</dbReference>
<evidence type="ECO:0000256" key="6">
    <source>
        <dbReference type="ARBA" id="ARBA00023157"/>
    </source>
</evidence>
<dbReference type="Pfam" id="PF13385">
    <property type="entry name" value="Laminin_G_3"/>
    <property type="match status" value="2"/>
</dbReference>
<protein>
    <submittedName>
        <fullName evidence="11">Peptidase S8 and S53 subtilisin kexin sedolisin</fullName>
    </submittedName>
</protein>
<dbReference type="InterPro" id="IPR023828">
    <property type="entry name" value="Peptidase_S8_Ser-AS"/>
</dbReference>
<feature type="chain" id="PRO_5034552124" evidence="9">
    <location>
        <begin position="26"/>
        <end position="891"/>
    </location>
</feature>
<feature type="domain" description="LamG-like jellyroll fold" evidence="10">
    <location>
        <begin position="508"/>
        <end position="657"/>
    </location>
</feature>
<dbReference type="InterPro" id="IPR036852">
    <property type="entry name" value="Peptidase_S8/S53_dom_sf"/>
</dbReference>
<dbReference type="InterPro" id="IPR015500">
    <property type="entry name" value="Peptidase_S8_subtilisin-rel"/>
</dbReference>
<evidence type="ECO:0000256" key="3">
    <source>
        <dbReference type="ARBA" id="ARBA00022729"/>
    </source>
</evidence>
<dbReference type="PROSITE" id="PS00136">
    <property type="entry name" value="SUBTILASE_ASP"/>
    <property type="match status" value="1"/>
</dbReference>
<evidence type="ECO:0000256" key="1">
    <source>
        <dbReference type="ARBA" id="ARBA00011073"/>
    </source>
</evidence>
<evidence type="ECO:0000256" key="7">
    <source>
        <dbReference type="PROSITE-ProRule" id="PRU01240"/>
    </source>
</evidence>
<reference evidence="11 12" key="1">
    <citation type="submission" date="2011-01" db="EMBL/GenBank/DDBJ databases">
        <title>Complete sequence of chromosome of Streptomyces flavogriseus ATCC 33331.</title>
        <authorList>
            <consortium name="US DOE Joint Genome Institute"/>
            <person name="Lucas S."/>
            <person name="Copeland A."/>
            <person name="Lapidus A."/>
            <person name="Cheng J.-F."/>
            <person name="Goodwin L."/>
            <person name="Pitluck S."/>
            <person name="Davenport K."/>
            <person name="Detter J.C."/>
            <person name="Han C."/>
            <person name="Tapia R."/>
            <person name="Land M."/>
            <person name="Hauser L."/>
            <person name="Kyrpides N."/>
            <person name="Ivanova N."/>
            <person name="Ovchinnikova G."/>
            <person name="Pagani I."/>
            <person name="Brumm P."/>
            <person name="Mead D."/>
            <person name="Woyke T."/>
        </authorList>
    </citation>
    <scope>NUCLEOTIDE SEQUENCE [LARGE SCALE GENOMIC DNA]</scope>
    <source>
        <strain evidence="12">ATCC 33331 / IAF-45CD</strain>
    </source>
</reference>
<accession>A0A8D3WNL4</accession>
<dbReference type="PROSITE" id="PS00138">
    <property type="entry name" value="SUBTILASE_SER"/>
    <property type="match status" value="1"/>
</dbReference>
<keyword evidence="3 9" id="KW-0732">Signal</keyword>
<dbReference type="PROSITE" id="PS51892">
    <property type="entry name" value="SUBTILASE"/>
    <property type="match status" value="1"/>
</dbReference>
<dbReference type="KEGG" id="sfa:Sfla_4390"/>
<dbReference type="PRINTS" id="PR00723">
    <property type="entry name" value="SUBTILISIN"/>
</dbReference>
<sequence>MRRTIWSTMVMAVTVVAIGMAPAHAGPSDSGGPAPSPTAKVDKALRERVADGHQVRVNVTTRTRADLPEAAQAGEVVHRLRTLPVVTMRVDEADLDRLAAQPGVVSVAEDRPERATLVESVPLIGGDKTRAAGLTGAGSVVAVLDTGVATHHPFLRGRVTSEACFSPVDAGYGATSLCPDGTDQQEGTGSADSEAGPCAALDCDHGTHVAGIAAGNGQNVTDAPAAGVAPGASIFALQVFSRIDSEAYCGLDAAPCVLSFPSAQLSALEMVLDMKQSGMPVVAANMSLGGSSLYTAACPTDIRKPAIDALYAAGVATVVSAGNGGSATGVTAPACVSSAIAVGSTTKQDEISYFSNRGPLVDVFAPGSDIVSSVRDNGWENLSGTSMAAPHVAGAFAVLHQTFPTRTVAELEALLKSTGKPVTYAGTTTPRIQLDAAALSAQPGTPAGENAWKLAANGTDTAGTNPLTSVGGPVFAAADAPYSLSGAASFNGSTAFLKGRTSAVKTTQDYTVSAWVKINSAVEATAVCQGTSKYQAFYLGYDPTNKGWMFQTTTTNDADNDWVTAEGGTGTGPVGTWAHLVATYKAPVSGVSGTGRMTLYQNGSYQGRATNLTPQYDADLPLTVGGCVNSATATTPYKAFPGKVADVRVYPYAMDAAQAGKASATVPTGWTAGMPEDEWKLNGAGTDTAGLNPFTLSGGASWSTDKPTGTALTGSASFNGSTGMLKSKQAAVNTLGDYTVSAWVKINSAVAATAICQGTTQHQAFYIGYDPTNKGWMFQTTTTNETDTDWVSVEGDANSGPVGTWAHIVATYKAPVSGDATSGLMSVYQNGVLQDSTRNMTPQYDSSLPLTVGGCVNSASSTAPYDAFPGNVADVHVFPRTLTATEVAALG</sequence>
<dbReference type="PANTHER" id="PTHR43806">
    <property type="entry name" value="PEPTIDASE S8"/>
    <property type="match status" value="1"/>
</dbReference>
<feature type="active site" description="Charge relay system" evidence="7">
    <location>
        <position position="145"/>
    </location>
</feature>